<accession>A0ACC7NXV9</accession>
<dbReference type="Proteomes" id="UP001631969">
    <property type="component" value="Unassembled WGS sequence"/>
</dbReference>
<evidence type="ECO:0000313" key="1">
    <source>
        <dbReference type="EMBL" id="MFM9329000.1"/>
    </source>
</evidence>
<evidence type="ECO:0000313" key="2">
    <source>
        <dbReference type="Proteomes" id="UP001631969"/>
    </source>
</evidence>
<reference evidence="1" key="1">
    <citation type="submission" date="2024-12" db="EMBL/GenBank/DDBJ databases">
        <authorList>
            <person name="Wu N."/>
        </authorList>
    </citation>
    <scope>NUCLEOTIDE SEQUENCE</scope>
    <source>
        <strain evidence="1">P15</strain>
    </source>
</reference>
<name>A0ACC7NXV9_9BACL</name>
<protein>
    <submittedName>
        <fullName evidence="1">Uncharacterized protein</fullName>
    </submittedName>
</protein>
<gene>
    <name evidence="1" type="ORF">ACI1P1_11955</name>
</gene>
<sequence length="397" mass="45725">MINYLKVQKLFKTLLTLPEMSVYRDVYSVNETIHDFMQDYKLAQRSGSTGSIDVYVDGNQVSSIPKLLLDNLCLSTREEKYWQHEGLKREGRFILPLWCYSTRAISAGSWEFLNNLGVKVAEVNQTVDYSDPIIAEMLFMFPDTWIKKIDFTNDLTASIIEVSAYVIFFTTDEGEIENVLLALASVGLHAFEKLGKWCHSLEVGCENIQATPGVIETSPSLRFSLERSKMFRFASSAYDPFDALIRYWHIIEHMFDDLIFENVNDLLATSPRPMKFGRKIQDIAKEGDCAKEIFIRYFDDTSFHLLVNFVNRNGLQAEIMNAITILGNQTTPLAFWGKTPNNGKEALGCLLYLFRNAVAHRRESESWFNRLDEMHYQSVKRIIPLFHYSVHLLLQDA</sequence>
<comment type="caution">
    <text evidence="1">The sequence shown here is derived from an EMBL/GenBank/DDBJ whole genome shotgun (WGS) entry which is preliminary data.</text>
</comment>
<proteinExistence type="predicted"/>
<dbReference type="EMBL" id="JBJURJ010000007">
    <property type="protein sequence ID" value="MFM9329000.1"/>
    <property type="molecule type" value="Genomic_DNA"/>
</dbReference>
<keyword evidence="2" id="KW-1185">Reference proteome</keyword>
<organism evidence="1 2">
    <name type="scientific">Paenibacillus mesotrionivorans</name>
    <dbReference type="NCBI Taxonomy" id="3160968"/>
    <lineage>
        <taxon>Bacteria</taxon>
        <taxon>Bacillati</taxon>
        <taxon>Bacillota</taxon>
        <taxon>Bacilli</taxon>
        <taxon>Bacillales</taxon>
        <taxon>Paenibacillaceae</taxon>
        <taxon>Paenibacillus</taxon>
    </lineage>
</organism>